<dbReference type="EMBL" id="JAEKJA010000034">
    <property type="protein sequence ID" value="MBJ3778684.1"/>
    <property type="molecule type" value="Genomic_DNA"/>
</dbReference>
<dbReference type="GO" id="GO:0003774">
    <property type="term" value="F:cytoskeletal motor activity"/>
    <property type="evidence" value="ECO:0007669"/>
    <property type="project" value="InterPro"/>
</dbReference>
<comment type="function">
    <text evidence="1 7">Assembles around the rod to form the L-ring and probably protects the motor/basal body from shearing forces during rotation.</text>
</comment>
<dbReference type="GO" id="GO:0071973">
    <property type="term" value="P:bacterial-type flagellum-dependent cell motility"/>
    <property type="evidence" value="ECO:0007669"/>
    <property type="project" value="InterPro"/>
</dbReference>
<keyword evidence="3 7" id="KW-0732">Signal</keyword>
<reference evidence="8" key="1">
    <citation type="submission" date="2020-12" db="EMBL/GenBank/DDBJ databases">
        <title>Bacterial taxonomy.</title>
        <authorList>
            <person name="Pan X."/>
        </authorList>
    </citation>
    <scope>NUCLEOTIDE SEQUENCE</scope>
    <source>
        <strain evidence="8">B2012</strain>
    </source>
</reference>
<dbReference type="Pfam" id="PF02107">
    <property type="entry name" value="FlgH"/>
    <property type="match status" value="1"/>
</dbReference>
<dbReference type="PANTHER" id="PTHR34933">
    <property type="entry name" value="FLAGELLAR L-RING PROTEIN"/>
    <property type="match status" value="1"/>
</dbReference>
<keyword evidence="8" id="KW-0282">Flagellum</keyword>
<evidence type="ECO:0000256" key="6">
    <source>
        <dbReference type="ARBA" id="ARBA00023237"/>
    </source>
</evidence>
<keyword evidence="9" id="KW-1185">Reference proteome</keyword>
<name>A0A934IL79_9HYPH</name>
<comment type="caution">
    <text evidence="8">The sequence shown here is derived from an EMBL/GenBank/DDBJ whole genome shotgun (WGS) entry which is preliminary data.</text>
</comment>
<evidence type="ECO:0000256" key="4">
    <source>
        <dbReference type="ARBA" id="ARBA00023136"/>
    </source>
</evidence>
<accession>A0A934IL79</accession>
<dbReference type="PROSITE" id="PS51257">
    <property type="entry name" value="PROKAR_LIPOPROTEIN"/>
    <property type="match status" value="1"/>
</dbReference>
<dbReference type="Proteomes" id="UP000609531">
    <property type="component" value="Unassembled WGS sequence"/>
</dbReference>
<keyword evidence="4 7" id="KW-0472">Membrane</keyword>
<evidence type="ECO:0000256" key="7">
    <source>
        <dbReference type="HAMAP-Rule" id="MF_00415"/>
    </source>
</evidence>
<evidence type="ECO:0000256" key="3">
    <source>
        <dbReference type="ARBA" id="ARBA00022729"/>
    </source>
</evidence>
<dbReference type="RefSeq" id="WP_198884588.1">
    <property type="nucleotide sequence ID" value="NZ_JAEKJA010000034.1"/>
</dbReference>
<dbReference type="GO" id="GO:0009427">
    <property type="term" value="C:bacterial-type flagellum basal body, distal rod, L ring"/>
    <property type="evidence" value="ECO:0007669"/>
    <property type="project" value="InterPro"/>
</dbReference>
<keyword evidence="5 7" id="KW-0975">Bacterial flagellum</keyword>
<dbReference type="HAMAP" id="MF_00415">
    <property type="entry name" value="FlgH"/>
    <property type="match status" value="1"/>
</dbReference>
<organism evidence="8 9">
    <name type="scientific">Acuticoccus mangrovi</name>
    <dbReference type="NCBI Taxonomy" id="2796142"/>
    <lineage>
        <taxon>Bacteria</taxon>
        <taxon>Pseudomonadati</taxon>
        <taxon>Pseudomonadota</taxon>
        <taxon>Alphaproteobacteria</taxon>
        <taxon>Hyphomicrobiales</taxon>
        <taxon>Amorphaceae</taxon>
        <taxon>Acuticoccus</taxon>
    </lineage>
</organism>
<keyword evidence="6 7" id="KW-0998">Cell outer membrane</keyword>
<keyword evidence="7" id="KW-0449">Lipoprotein</keyword>
<evidence type="ECO:0000313" key="9">
    <source>
        <dbReference type="Proteomes" id="UP000609531"/>
    </source>
</evidence>
<evidence type="ECO:0000256" key="5">
    <source>
        <dbReference type="ARBA" id="ARBA00023143"/>
    </source>
</evidence>
<dbReference type="PRINTS" id="PR01008">
    <property type="entry name" value="FLGLRINGFLGH"/>
</dbReference>
<evidence type="ECO:0000256" key="1">
    <source>
        <dbReference type="ARBA" id="ARBA00002591"/>
    </source>
</evidence>
<gene>
    <name evidence="7" type="primary">flgH</name>
    <name evidence="8" type="ORF">JCR33_23490</name>
</gene>
<sequence>MRSPPVLFVCGLSLAGCAEGQLLGTPAFSPIGEGLAVTRTELPTAIPVNAAAEPGSLFGRRTQDLLTDVRAKNVGDTVTVEINLDDSAQFDNESERERDSQTDFDFSIFGAGRGFDGPEGTAEAAANLGIGANSRYRGSGAIDRSEQLRLRVAAVVTEVLANGNLIISGVQEIRVNDEMRVLRLAGIVNPLDVTRANTVGYEKIAEARISYGGRGRQSEIQSPNWGQQIYDKVVPF</sequence>
<comment type="subunit">
    <text evidence="7">The basal body constitutes a major portion of the flagellar organelle and consists of four rings (L,P,S, and M) mounted on a central rod.</text>
</comment>
<comment type="subcellular location">
    <subcellularLocation>
        <location evidence="7">Cell outer membrane</location>
        <topology evidence="7">Lipid-anchor</topology>
    </subcellularLocation>
    <subcellularLocation>
        <location evidence="7">Bacterial flagellum basal body</location>
    </subcellularLocation>
</comment>
<dbReference type="PANTHER" id="PTHR34933:SF1">
    <property type="entry name" value="FLAGELLAR L-RING PROTEIN"/>
    <property type="match status" value="1"/>
</dbReference>
<proteinExistence type="inferred from homology"/>
<keyword evidence="8" id="KW-0969">Cilium</keyword>
<dbReference type="GO" id="GO:0009279">
    <property type="term" value="C:cell outer membrane"/>
    <property type="evidence" value="ECO:0007669"/>
    <property type="project" value="UniProtKB-SubCell"/>
</dbReference>
<protein>
    <recommendedName>
        <fullName evidence="7">Flagellar L-ring protein</fullName>
    </recommendedName>
    <alternativeName>
        <fullName evidence="7">Basal body L-ring protein</fullName>
    </alternativeName>
</protein>
<evidence type="ECO:0000313" key="8">
    <source>
        <dbReference type="EMBL" id="MBJ3778684.1"/>
    </source>
</evidence>
<dbReference type="InterPro" id="IPR000527">
    <property type="entry name" value="Flag_Lring"/>
</dbReference>
<dbReference type="AlphaFoldDB" id="A0A934IL79"/>
<comment type="similarity">
    <text evidence="2 7">Belongs to the FlgH family.</text>
</comment>
<evidence type="ECO:0000256" key="2">
    <source>
        <dbReference type="ARBA" id="ARBA00006929"/>
    </source>
</evidence>
<keyword evidence="8" id="KW-0966">Cell projection</keyword>